<dbReference type="InterPro" id="IPR050790">
    <property type="entry name" value="ExbB/TolQ_transport"/>
</dbReference>
<protein>
    <submittedName>
        <fullName evidence="9">Biopolymer transport protein ExbB</fullName>
    </submittedName>
</protein>
<proteinExistence type="inferred from homology"/>
<dbReference type="STRING" id="1304275.C41B8_07622"/>
<organism evidence="9 10">
    <name type="scientific">Salinisphaera hydrothermalis (strain C41B8)</name>
    <dbReference type="NCBI Taxonomy" id="1304275"/>
    <lineage>
        <taxon>Bacteria</taxon>
        <taxon>Pseudomonadati</taxon>
        <taxon>Pseudomonadota</taxon>
        <taxon>Gammaproteobacteria</taxon>
        <taxon>Salinisphaerales</taxon>
        <taxon>Salinisphaeraceae</taxon>
        <taxon>Salinisphaera</taxon>
    </lineage>
</organism>
<feature type="transmembrane region" description="Helical" evidence="7">
    <location>
        <begin position="13"/>
        <end position="34"/>
    </location>
</feature>
<dbReference type="Pfam" id="PF01618">
    <property type="entry name" value="MotA_ExbB"/>
    <property type="match status" value="1"/>
</dbReference>
<evidence type="ECO:0000259" key="8">
    <source>
        <dbReference type="Pfam" id="PF01618"/>
    </source>
</evidence>
<dbReference type="EMBL" id="APNK01000008">
    <property type="protein sequence ID" value="KEZ77898.1"/>
    <property type="molecule type" value="Genomic_DNA"/>
</dbReference>
<dbReference type="AlphaFoldDB" id="A0A084IMG4"/>
<accession>A0A084IMG4</accession>
<dbReference type="Proteomes" id="UP000028302">
    <property type="component" value="Unassembled WGS sequence"/>
</dbReference>
<dbReference type="GO" id="GO:0005886">
    <property type="term" value="C:plasma membrane"/>
    <property type="evidence" value="ECO:0007669"/>
    <property type="project" value="UniProtKB-SubCell"/>
</dbReference>
<comment type="caution">
    <text evidence="9">The sequence shown here is derived from an EMBL/GenBank/DDBJ whole genome shotgun (WGS) entry which is preliminary data.</text>
</comment>
<dbReference type="PATRIC" id="fig|1304275.5.peg.1556"/>
<gene>
    <name evidence="9" type="ORF">C41B8_07622</name>
</gene>
<evidence type="ECO:0000256" key="3">
    <source>
        <dbReference type="ARBA" id="ARBA00022692"/>
    </source>
</evidence>
<dbReference type="PANTHER" id="PTHR30625:SF3">
    <property type="entry name" value="TOL-PAL SYSTEM PROTEIN TOLQ"/>
    <property type="match status" value="1"/>
</dbReference>
<evidence type="ECO:0000256" key="7">
    <source>
        <dbReference type="SAM" id="Phobius"/>
    </source>
</evidence>
<comment type="similarity">
    <text evidence="6">Belongs to the exbB/tolQ family.</text>
</comment>
<dbReference type="GO" id="GO:0017038">
    <property type="term" value="P:protein import"/>
    <property type="evidence" value="ECO:0007669"/>
    <property type="project" value="TreeGrafter"/>
</dbReference>
<keyword evidence="3 7" id="KW-0812">Transmembrane</keyword>
<evidence type="ECO:0000256" key="5">
    <source>
        <dbReference type="ARBA" id="ARBA00023136"/>
    </source>
</evidence>
<feature type="transmembrane region" description="Helical" evidence="7">
    <location>
        <begin position="122"/>
        <end position="149"/>
    </location>
</feature>
<dbReference type="eggNOG" id="COG0811">
    <property type="taxonomic scope" value="Bacteria"/>
</dbReference>
<evidence type="ECO:0000256" key="4">
    <source>
        <dbReference type="ARBA" id="ARBA00022989"/>
    </source>
</evidence>
<keyword evidence="6" id="KW-0653">Protein transport</keyword>
<feature type="domain" description="MotA/TolQ/ExbB proton channel" evidence="8">
    <location>
        <begin position="95"/>
        <end position="201"/>
    </location>
</feature>
<sequence>MLSSNLTPYVVPAVLWCLIILSVITWALLVIKLVQFGRARALDKRFQKSFWTADSIEQGESITDNSSGPMADIAKAGFAVITGRDIAPGNKNLAHQIDRGERLERALRQQIERERRSLEGGLAVLASFGSTAPFIGLFGTVWGIMGALVSIGETGSTGLQAVAGPVGHALIATGMGIAVAVPAVLIYNFLVRRLKAGVHSMNDFAHDFYALCQQSGFQSGDAPVMRQSDLKDNATVGQKTHATA</sequence>
<evidence type="ECO:0000256" key="2">
    <source>
        <dbReference type="ARBA" id="ARBA00022475"/>
    </source>
</evidence>
<evidence type="ECO:0000256" key="1">
    <source>
        <dbReference type="ARBA" id="ARBA00004651"/>
    </source>
</evidence>
<evidence type="ECO:0000313" key="10">
    <source>
        <dbReference type="Proteomes" id="UP000028302"/>
    </source>
</evidence>
<keyword evidence="2" id="KW-1003">Cell membrane</keyword>
<evidence type="ECO:0000313" key="9">
    <source>
        <dbReference type="EMBL" id="KEZ77898.1"/>
    </source>
</evidence>
<reference evidence="9 10" key="1">
    <citation type="submission" date="2013-03" db="EMBL/GenBank/DDBJ databases">
        <title>Salinisphaera hydrothermalis C41B8 Genome Sequencing.</title>
        <authorList>
            <person name="Li C."/>
            <person name="Lai Q."/>
            <person name="Shao Z."/>
        </authorList>
    </citation>
    <scope>NUCLEOTIDE SEQUENCE [LARGE SCALE GENOMIC DNA]</scope>
    <source>
        <strain evidence="9 10">C41B8</strain>
    </source>
</reference>
<name>A0A084IMG4_SALHC</name>
<keyword evidence="6" id="KW-0813">Transport</keyword>
<evidence type="ECO:0000256" key="6">
    <source>
        <dbReference type="RuleBase" id="RU004057"/>
    </source>
</evidence>
<keyword evidence="10" id="KW-1185">Reference proteome</keyword>
<keyword evidence="4 7" id="KW-1133">Transmembrane helix</keyword>
<dbReference type="RefSeq" id="WP_051883253.1">
    <property type="nucleotide sequence ID" value="NZ_APNK01000008.1"/>
</dbReference>
<feature type="transmembrane region" description="Helical" evidence="7">
    <location>
        <begin position="169"/>
        <end position="191"/>
    </location>
</feature>
<comment type="subcellular location">
    <subcellularLocation>
        <location evidence="1">Cell membrane</location>
        <topology evidence="1">Multi-pass membrane protein</topology>
    </subcellularLocation>
    <subcellularLocation>
        <location evidence="6">Membrane</location>
        <topology evidence="6">Multi-pass membrane protein</topology>
    </subcellularLocation>
</comment>
<dbReference type="InterPro" id="IPR002898">
    <property type="entry name" value="MotA_ExbB_proton_chnl"/>
</dbReference>
<keyword evidence="5 7" id="KW-0472">Membrane</keyword>
<dbReference type="PANTHER" id="PTHR30625">
    <property type="entry name" value="PROTEIN TOLQ"/>
    <property type="match status" value="1"/>
</dbReference>